<name>A0ABT6Q548_9PROT</name>
<reference evidence="8" key="1">
    <citation type="submission" date="2023-05" db="EMBL/GenBank/DDBJ databases">
        <title>Whole genome sequence of Commensalibacter sp.</title>
        <authorList>
            <person name="Charoenyingcharoen P."/>
            <person name="Yukphan P."/>
        </authorList>
    </citation>
    <scope>NUCLEOTIDE SEQUENCE</scope>
    <source>
        <strain evidence="8">TBRC 10068</strain>
    </source>
</reference>
<dbReference type="Proteomes" id="UP001431775">
    <property type="component" value="Unassembled WGS sequence"/>
</dbReference>
<comment type="subcellular location">
    <subcellularLocation>
        <location evidence="1">Cell membrane</location>
        <topology evidence="1">Multi-pass membrane protein</topology>
    </subcellularLocation>
</comment>
<keyword evidence="2" id="KW-0813">Transport</keyword>
<feature type="transmembrane region" description="Helical" evidence="7">
    <location>
        <begin position="534"/>
        <end position="552"/>
    </location>
</feature>
<keyword evidence="9" id="KW-1185">Reference proteome</keyword>
<evidence type="ECO:0000256" key="2">
    <source>
        <dbReference type="ARBA" id="ARBA00022448"/>
    </source>
</evidence>
<proteinExistence type="predicted"/>
<evidence type="ECO:0000256" key="3">
    <source>
        <dbReference type="ARBA" id="ARBA00022475"/>
    </source>
</evidence>
<keyword evidence="4 7" id="KW-0812">Transmembrane</keyword>
<dbReference type="PANTHER" id="PTHR30509:SF9">
    <property type="entry name" value="MULTIDRUG RESISTANCE PROTEIN MDTO"/>
    <property type="match status" value="1"/>
</dbReference>
<feature type="transmembrane region" description="Helical" evidence="7">
    <location>
        <begin position="404"/>
        <end position="421"/>
    </location>
</feature>
<dbReference type="RefSeq" id="WP_281461706.1">
    <property type="nucleotide sequence ID" value="NZ_JASBAN010000001.1"/>
</dbReference>
<feature type="transmembrane region" description="Helical" evidence="7">
    <location>
        <begin position="159"/>
        <end position="184"/>
    </location>
</feature>
<feature type="transmembrane region" description="Helical" evidence="7">
    <location>
        <begin position="84"/>
        <end position="104"/>
    </location>
</feature>
<evidence type="ECO:0000256" key="6">
    <source>
        <dbReference type="ARBA" id="ARBA00023136"/>
    </source>
</evidence>
<feature type="transmembrane region" description="Helical" evidence="7">
    <location>
        <begin position="609"/>
        <end position="627"/>
    </location>
</feature>
<evidence type="ECO:0000256" key="4">
    <source>
        <dbReference type="ARBA" id="ARBA00022692"/>
    </source>
</evidence>
<feature type="transmembrane region" description="Helical" evidence="7">
    <location>
        <begin position="35"/>
        <end position="56"/>
    </location>
</feature>
<dbReference type="EMBL" id="JASBAN010000001">
    <property type="protein sequence ID" value="MDI2112029.1"/>
    <property type="molecule type" value="Genomic_DNA"/>
</dbReference>
<evidence type="ECO:0000256" key="5">
    <source>
        <dbReference type="ARBA" id="ARBA00022989"/>
    </source>
</evidence>
<dbReference type="PANTHER" id="PTHR30509">
    <property type="entry name" value="P-HYDROXYBENZOIC ACID EFFLUX PUMP SUBUNIT-RELATED"/>
    <property type="match status" value="1"/>
</dbReference>
<accession>A0ABT6Q548</accession>
<feature type="transmembrane region" description="Helical" evidence="7">
    <location>
        <begin position="110"/>
        <end position="128"/>
    </location>
</feature>
<dbReference type="InterPro" id="IPR006726">
    <property type="entry name" value="PHBA_efflux_AaeB/fusaric-R"/>
</dbReference>
<keyword evidence="6 7" id="KW-0472">Membrane</keyword>
<organism evidence="8 9">
    <name type="scientific">Commensalibacter nepenthis</name>
    <dbReference type="NCBI Taxonomy" id="3043872"/>
    <lineage>
        <taxon>Bacteria</taxon>
        <taxon>Pseudomonadati</taxon>
        <taxon>Pseudomonadota</taxon>
        <taxon>Alphaproteobacteria</taxon>
        <taxon>Acetobacterales</taxon>
        <taxon>Acetobacteraceae</taxon>
    </lineage>
</organism>
<evidence type="ECO:0000313" key="9">
    <source>
        <dbReference type="Proteomes" id="UP001431775"/>
    </source>
</evidence>
<keyword evidence="3" id="KW-1003">Cell membrane</keyword>
<gene>
    <name evidence="8" type="ORF">QJV33_01780</name>
</gene>
<evidence type="ECO:0000256" key="1">
    <source>
        <dbReference type="ARBA" id="ARBA00004651"/>
    </source>
</evidence>
<feature type="transmembrane region" description="Helical" evidence="7">
    <location>
        <begin position="135"/>
        <end position="153"/>
    </location>
</feature>
<sequence length="727" mass="83025">MTRLQTVTSWMDRHLLIRKEFIESFRWIYAPSASAFFFALRTTIASFLALAIALWLQMDSPKWAPMTVWVCARNTSRGETISKAYWRAVGTVFGAIAAVFFVAIFPQEAWLFDIAVTLFVSICVWFGTCMQSFKAYAMVLAGYTCAIIAFGSVDNPNGIFMLAMSRTTYILLGVFADSFVGRIFDLNLDSHARKQLNDNLLFAIKGTLESVFKIVGGDTKAIVESQELFDSIVNFNSSIEFRQIEMNGYDHTGDHAHAALFSVTAVIARGMGLATQMSHFQNVTSEFTTIIPQVQDRLEKLLRRIDQEQDFKHEQRQLNKLRWECRQRITDSFYEKNYSGDPEDCEKYKEAIFNDRILFRTLSELLGELQVTLDEYYKSTHPVQNDPFKFHVHPSLNYDLAWKNCIRTLMAMFAACIMWYITGWDKGGSAVALVGMGCARFCLFENPSATTMGWLKGSLWALLAGWLLTFYFIPSLSDIETLCAVLFIPTMIGGLGIANPKTLSVSASYASYLPYMVGLDNGVRLDEISFFNNSLSLFMGIIITILSFKLFYPYTPLHTRLHLRQTLLKKLRLLPKVTKKSPRIWLFQTTELLVTMMRQLNTTKNTKVVQAYHLGTIAVMMIGLNVLRLRSMIDQDIVTNDIKILLKIVLRRVERFNVHGSYGRTVMMAHNVIRRLRKREKIEKNLAVRMEIIAAISGLTIIADSLEKNAAFLDVNHYFLLDDKWNE</sequence>
<keyword evidence="5 7" id="KW-1133">Transmembrane helix</keyword>
<comment type="caution">
    <text evidence="8">The sequence shown here is derived from an EMBL/GenBank/DDBJ whole genome shotgun (WGS) entry which is preliminary data.</text>
</comment>
<evidence type="ECO:0000313" key="8">
    <source>
        <dbReference type="EMBL" id="MDI2112029.1"/>
    </source>
</evidence>
<feature type="transmembrane region" description="Helical" evidence="7">
    <location>
        <begin position="427"/>
        <end position="443"/>
    </location>
</feature>
<feature type="transmembrane region" description="Helical" evidence="7">
    <location>
        <begin position="455"/>
        <end position="473"/>
    </location>
</feature>
<protein>
    <submittedName>
        <fullName evidence="8">FUSC family protein</fullName>
    </submittedName>
</protein>
<evidence type="ECO:0000256" key="7">
    <source>
        <dbReference type="SAM" id="Phobius"/>
    </source>
</evidence>
<dbReference type="Pfam" id="PF04632">
    <property type="entry name" value="FUSC"/>
    <property type="match status" value="1"/>
</dbReference>